<dbReference type="SUPFAM" id="SSF56349">
    <property type="entry name" value="DNA breaking-rejoining enzymes"/>
    <property type="match status" value="1"/>
</dbReference>
<proteinExistence type="predicted"/>
<organism evidence="2 3">
    <name type="scientific">Kibdelosporangium lantanae</name>
    <dbReference type="NCBI Taxonomy" id="1497396"/>
    <lineage>
        <taxon>Bacteria</taxon>
        <taxon>Bacillati</taxon>
        <taxon>Actinomycetota</taxon>
        <taxon>Actinomycetes</taxon>
        <taxon>Pseudonocardiales</taxon>
        <taxon>Pseudonocardiaceae</taxon>
        <taxon>Kibdelosporangium</taxon>
    </lineage>
</organism>
<evidence type="ECO:0008006" key="4">
    <source>
        <dbReference type="Google" id="ProtNLM"/>
    </source>
</evidence>
<protein>
    <recommendedName>
        <fullName evidence="4">Tyr recombinase domain-containing protein</fullName>
    </recommendedName>
</protein>
<sequence length="70" mass="7779">MTKLPSIPSKQQWLDLLEILRDESVHNRVMFALAYDAALRREELCALRTDDPRFCSSDAGGTGGDGEDPV</sequence>
<dbReference type="InterPro" id="IPR011010">
    <property type="entry name" value="DNA_brk_join_enz"/>
</dbReference>
<comment type="caution">
    <text evidence="2">The sequence shown here is derived from an EMBL/GenBank/DDBJ whole genome shotgun (WGS) entry which is preliminary data.</text>
</comment>
<dbReference type="InterPro" id="IPR013762">
    <property type="entry name" value="Integrase-like_cat_sf"/>
</dbReference>
<evidence type="ECO:0000313" key="2">
    <source>
        <dbReference type="EMBL" id="MFD1044126.1"/>
    </source>
</evidence>
<gene>
    <name evidence="2" type="ORF">ACFQ1S_00210</name>
</gene>
<name>A0ABW3M2D5_9PSEU</name>
<keyword evidence="3" id="KW-1185">Reference proteome</keyword>
<keyword evidence="1" id="KW-0233">DNA recombination</keyword>
<evidence type="ECO:0000256" key="1">
    <source>
        <dbReference type="ARBA" id="ARBA00023172"/>
    </source>
</evidence>
<dbReference type="Gene3D" id="1.10.443.10">
    <property type="entry name" value="Intergrase catalytic core"/>
    <property type="match status" value="1"/>
</dbReference>
<accession>A0ABW3M2D5</accession>
<dbReference type="Proteomes" id="UP001597045">
    <property type="component" value="Unassembled WGS sequence"/>
</dbReference>
<reference evidence="3" key="1">
    <citation type="journal article" date="2019" name="Int. J. Syst. Evol. Microbiol.">
        <title>The Global Catalogue of Microorganisms (GCM) 10K type strain sequencing project: providing services to taxonomists for standard genome sequencing and annotation.</title>
        <authorList>
            <consortium name="The Broad Institute Genomics Platform"/>
            <consortium name="The Broad Institute Genome Sequencing Center for Infectious Disease"/>
            <person name="Wu L."/>
            <person name="Ma J."/>
        </authorList>
    </citation>
    <scope>NUCLEOTIDE SEQUENCE [LARGE SCALE GENOMIC DNA]</scope>
    <source>
        <strain evidence="3">JCM 31486</strain>
    </source>
</reference>
<evidence type="ECO:0000313" key="3">
    <source>
        <dbReference type="Proteomes" id="UP001597045"/>
    </source>
</evidence>
<dbReference type="EMBL" id="JBHTIS010000004">
    <property type="protein sequence ID" value="MFD1044126.1"/>
    <property type="molecule type" value="Genomic_DNA"/>
</dbReference>